<dbReference type="SUPFAM" id="SSF64288">
    <property type="entry name" value="Chorismate lyase-like"/>
    <property type="match status" value="1"/>
</dbReference>
<name>A0A4R2CI45_SHIGR</name>
<dbReference type="PANTHER" id="PTHR44846:SF1">
    <property type="entry name" value="MANNOSYL-D-GLYCERATE TRANSPORT_METABOLISM SYSTEM REPRESSOR MNGR-RELATED"/>
    <property type="match status" value="1"/>
</dbReference>
<dbReference type="GO" id="GO:0003677">
    <property type="term" value="F:DNA binding"/>
    <property type="evidence" value="ECO:0007669"/>
    <property type="project" value="UniProtKB-KW"/>
</dbReference>
<dbReference type="InterPro" id="IPR012702">
    <property type="entry name" value="CP_lyase_PhnF"/>
</dbReference>
<organism evidence="5 6">
    <name type="scientific">Shinella granuli</name>
    <dbReference type="NCBI Taxonomy" id="323621"/>
    <lineage>
        <taxon>Bacteria</taxon>
        <taxon>Pseudomonadati</taxon>
        <taxon>Pseudomonadota</taxon>
        <taxon>Alphaproteobacteria</taxon>
        <taxon>Hyphomicrobiales</taxon>
        <taxon>Rhizobiaceae</taxon>
        <taxon>Shinella</taxon>
    </lineage>
</organism>
<dbReference type="GO" id="GO:0003700">
    <property type="term" value="F:DNA-binding transcription factor activity"/>
    <property type="evidence" value="ECO:0007669"/>
    <property type="project" value="InterPro"/>
</dbReference>
<dbReference type="InterPro" id="IPR050679">
    <property type="entry name" value="Bact_HTH_transcr_reg"/>
</dbReference>
<evidence type="ECO:0000256" key="2">
    <source>
        <dbReference type="ARBA" id="ARBA00023125"/>
    </source>
</evidence>
<comment type="caution">
    <text evidence="5">The sequence shown here is derived from an EMBL/GenBank/DDBJ whole genome shotgun (WGS) entry which is preliminary data.</text>
</comment>
<keyword evidence="3" id="KW-0804">Transcription</keyword>
<dbReference type="AlphaFoldDB" id="A0A4R2CI45"/>
<dbReference type="InterPro" id="IPR028978">
    <property type="entry name" value="Chorismate_lyase_/UTRA_dom_sf"/>
</dbReference>
<gene>
    <name evidence="5" type="ORF">EV665_11657</name>
</gene>
<dbReference type="SMART" id="SM00345">
    <property type="entry name" value="HTH_GNTR"/>
    <property type="match status" value="1"/>
</dbReference>
<evidence type="ECO:0000259" key="4">
    <source>
        <dbReference type="PROSITE" id="PS50949"/>
    </source>
</evidence>
<dbReference type="CDD" id="cd07377">
    <property type="entry name" value="WHTH_GntR"/>
    <property type="match status" value="1"/>
</dbReference>
<dbReference type="NCBIfam" id="TIGR02325">
    <property type="entry name" value="C_P_lyase_phnF"/>
    <property type="match status" value="1"/>
</dbReference>
<dbReference type="PROSITE" id="PS50949">
    <property type="entry name" value="HTH_GNTR"/>
    <property type="match status" value="1"/>
</dbReference>
<keyword evidence="6" id="KW-1185">Reference proteome</keyword>
<evidence type="ECO:0000256" key="1">
    <source>
        <dbReference type="ARBA" id="ARBA00023015"/>
    </source>
</evidence>
<evidence type="ECO:0000313" key="5">
    <source>
        <dbReference type="EMBL" id="TCN39975.1"/>
    </source>
</evidence>
<evidence type="ECO:0000313" key="6">
    <source>
        <dbReference type="Proteomes" id="UP000295351"/>
    </source>
</evidence>
<dbReference type="Pfam" id="PF07702">
    <property type="entry name" value="UTRA"/>
    <property type="match status" value="1"/>
</dbReference>
<dbReference type="PANTHER" id="PTHR44846">
    <property type="entry name" value="MANNOSYL-D-GLYCERATE TRANSPORT/METABOLISM SYSTEM REPRESSOR MNGR-RELATED"/>
    <property type="match status" value="1"/>
</dbReference>
<reference evidence="5 6" key="1">
    <citation type="submission" date="2019-03" db="EMBL/GenBank/DDBJ databases">
        <title>Genomic Encyclopedia of Type Strains, Phase IV (KMG-IV): sequencing the most valuable type-strain genomes for metagenomic binning, comparative biology and taxonomic classification.</title>
        <authorList>
            <person name="Goeker M."/>
        </authorList>
    </citation>
    <scope>NUCLEOTIDE SEQUENCE [LARGE SCALE GENOMIC DNA]</scope>
    <source>
        <strain evidence="5 6">DSM 18401</strain>
    </source>
</reference>
<dbReference type="Gene3D" id="3.40.1410.10">
    <property type="entry name" value="Chorismate lyase-like"/>
    <property type="match status" value="1"/>
</dbReference>
<accession>A0A4R2CI45</accession>
<dbReference type="Gene3D" id="1.10.10.10">
    <property type="entry name" value="Winged helix-like DNA-binding domain superfamily/Winged helix DNA-binding domain"/>
    <property type="match status" value="1"/>
</dbReference>
<dbReference type="PRINTS" id="PR00035">
    <property type="entry name" value="HTHGNTR"/>
</dbReference>
<keyword evidence="1" id="KW-0805">Transcription regulation</keyword>
<evidence type="ECO:0000256" key="3">
    <source>
        <dbReference type="ARBA" id="ARBA00023163"/>
    </source>
</evidence>
<dbReference type="InterPro" id="IPR036390">
    <property type="entry name" value="WH_DNA-bd_sf"/>
</dbReference>
<dbReference type="SMART" id="SM00866">
    <property type="entry name" value="UTRA"/>
    <property type="match status" value="1"/>
</dbReference>
<feature type="domain" description="HTH gntR-type" evidence="4">
    <location>
        <begin position="17"/>
        <end position="85"/>
    </location>
</feature>
<proteinExistence type="predicted"/>
<dbReference type="Proteomes" id="UP000295351">
    <property type="component" value="Unassembled WGS sequence"/>
</dbReference>
<dbReference type="EMBL" id="SLVX01000016">
    <property type="protein sequence ID" value="TCN39975.1"/>
    <property type="molecule type" value="Genomic_DNA"/>
</dbReference>
<dbReference type="InterPro" id="IPR036388">
    <property type="entry name" value="WH-like_DNA-bd_sf"/>
</dbReference>
<dbReference type="SUPFAM" id="SSF46785">
    <property type="entry name" value="Winged helix' DNA-binding domain"/>
    <property type="match status" value="1"/>
</dbReference>
<protein>
    <submittedName>
        <fullName evidence="5">GntR family phosphonate transport system transcriptional regulator</fullName>
    </submittedName>
</protein>
<dbReference type="InterPro" id="IPR000524">
    <property type="entry name" value="Tscrpt_reg_HTH_GntR"/>
</dbReference>
<dbReference type="GO" id="GO:0045892">
    <property type="term" value="P:negative regulation of DNA-templated transcription"/>
    <property type="evidence" value="ECO:0007669"/>
    <property type="project" value="TreeGrafter"/>
</dbReference>
<dbReference type="Pfam" id="PF00392">
    <property type="entry name" value="GntR"/>
    <property type="match status" value="1"/>
</dbReference>
<keyword evidence="2" id="KW-0238">DNA-binding</keyword>
<sequence>MTAGFAGAEMVERQSGVALWRQIADRMRLAINNGDFDETGMMPPEVVLAARFGVNRHTVRSAMAALAEEGIVRPIQGIGTRIERRDRLRFPISRRTRFSQGLGNQTRNLEGRLLAAATEAAPATVAEALGLAPGTPCMRLETVNSADRRPVSCGTHYFPADRFTGIDAIYDRTRSITASFRELGVPDYVRRSTEISAIHAEGDDIRHLKLSPGAIILVATAVNTDLDGVPIQFSRTRFAADRVKLTVEPEPDGSRG</sequence>
<dbReference type="InterPro" id="IPR011663">
    <property type="entry name" value="UTRA"/>
</dbReference>